<name>A0A2A6Z7K5_9FIRM</name>
<sequence length="213" mass="24534">MTEREAFRIVQPLLEGYTEGIYWDFKKGLTDEHIPAIIKDILAFSNSDYSGDSYIIVGVGESKDEDQRKIPLSTEDRRRLNTDANFIYLPGKWDLCGLSVDDLGKMKQFSAKLTEKLELCMLISHPMCEFVPIAISKNRWIYLIVVKKVPGVFISNRDIEDGYNKSKFAVRQGVLYVRMADSTMGVKNGVATATEYIRVWKNYIDWLEKEKQK</sequence>
<evidence type="ECO:0000313" key="1">
    <source>
        <dbReference type="EMBL" id="PDX57337.1"/>
    </source>
</evidence>
<accession>A0A2A6Z7K5</accession>
<keyword evidence="2" id="KW-1185">Reference proteome</keyword>
<protein>
    <recommendedName>
        <fullName evidence="3">Schlafen AlbA-2 domain-containing protein</fullName>
    </recommendedName>
</protein>
<reference evidence="1 2" key="1">
    <citation type="journal article" date="2017" name="Front. Microbiol.">
        <title>New Insights into the Diversity of the Genus Faecalibacterium.</title>
        <authorList>
            <person name="Benevides L."/>
            <person name="Burman S."/>
            <person name="Martin R."/>
            <person name="Robert V."/>
            <person name="Thomas M."/>
            <person name="Miquel S."/>
            <person name="Chain F."/>
            <person name="Sokol H."/>
            <person name="Bermudez-Humaran L.G."/>
            <person name="Morrison M."/>
            <person name="Langella P."/>
            <person name="Azevedo V.A."/>
            <person name="Chatel J.M."/>
            <person name="Soares S."/>
        </authorList>
    </citation>
    <scope>NUCLEOTIDE SEQUENCE [LARGE SCALE GENOMIC DNA]</scope>
    <source>
        <strain evidence="2">CNCM I-4540</strain>
    </source>
</reference>
<comment type="caution">
    <text evidence="1">The sequence shown here is derived from an EMBL/GenBank/DDBJ whole genome shotgun (WGS) entry which is preliminary data.</text>
</comment>
<dbReference type="InterPro" id="IPR038461">
    <property type="entry name" value="Schlafen_AlbA_2_dom_sf"/>
</dbReference>
<dbReference type="EMBL" id="NMTQ01000037">
    <property type="protein sequence ID" value="PDX57337.1"/>
    <property type="molecule type" value="Genomic_DNA"/>
</dbReference>
<gene>
    <name evidence="1" type="ORF">CGS46_12490</name>
</gene>
<dbReference type="AlphaFoldDB" id="A0A2A6Z7K5"/>
<dbReference type="Gene3D" id="3.30.950.30">
    <property type="entry name" value="Schlafen, AAA domain"/>
    <property type="match status" value="1"/>
</dbReference>
<organism evidence="1 2">
    <name type="scientific">Faecalibacterium langellae</name>
    <dbReference type="NCBI Taxonomy" id="3435293"/>
    <lineage>
        <taxon>Bacteria</taxon>
        <taxon>Bacillati</taxon>
        <taxon>Bacillota</taxon>
        <taxon>Clostridia</taxon>
        <taxon>Eubacteriales</taxon>
        <taxon>Oscillospiraceae</taxon>
        <taxon>Faecalibacterium</taxon>
    </lineage>
</organism>
<dbReference type="Proteomes" id="UP000220752">
    <property type="component" value="Unassembled WGS sequence"/>
</dbReference>
<evidence type="ECO:0000313" key="2">
    <source>
        <dbReference type="Proteomes" id="UP000220752"/>
    </source>
</evidence>
<evidence type="ECO:0008006" key="3">
    <source>
        <dbReference type="Google" id="ProtNLM"/>
    </source>
</evidence>
<proteinExistence type="predicted"/>